<dbReference type="WBParaSite" id="ECPE_0001387401-mRNA-1">
    <property type="protein sequence ID" value="ECPE_0001387401-mRNA-1"/>
    <property type="gene ID" value="ECPE_0001387401"/>
</dbReference>
<evidence type="ECO:0000313" key="1">
    <source>
        <dbReference type="EMBL" id="VDP91106.1"/>
    </source>
</evidence>
<gene>
    <name evidence="1" type="ORF">ECPE_LOCUS13834</name>
</gene>
<evidence type="ECO:0000313" key="2">
    <source>
        <dbReference type="Proteomes" id="UP000272942"/>
    </source>
</evidence>
<keyword evidence="2" id="KW-1185">Reference proteome</keyword>
<dbReference type="AlphaFoldDB" id="A0A183B3P9"/>
<accession>A0A183B3P9</accession>
<organism evidence="3">
    <name type="scientific">Echinostoma caproni</name>
    <dbReference type="NCBI Taxonomy" id="27848"/>
    <lineage>
        <taxon>Eukaryota</taxon>
        <taxon>Metazoa</taxon>
        <taxon>Spiralia</taxon>
        <taxon>Lophotrochozoa</taxon>
        <taxon>Platyhelminthes</taxon>
        <taxon>Trematoda</taxon>
        <taxon>Digenea</taxon>
        <taxon>Plagiorchiida</taxon>
        <taxon>Echinostomata</taxon>
        <taxon>Echinostomatoidea</taxon>
        <taxon>Echinostomatidae</taxon>
        <taxon>Echinostoma</taxon>
    </lineage>
</organism>
<name>A0A183B3P9_9TREM</name>
<dbReference type="OrthoDB" id="8063085at2759"/>
<dbReference type="EMBL" id="UZAN01056086">
    <property type="protein sequence ID" value="VDP91106.1"/>
    <property type="molecule type" value="Genomic_DNA"/>
</dbReference>
<dbReference type="Proteomes" id="UP000272942">
    <property type="component" value="Unassembled WGS sequence"/>
</dbReference>
<protein>
    <submittedName>
        <fullName evidence="1 3">Uncharacterized protein</fullName>
    </submittedName>
</protein>
<sequence length="205" mass="23307">MVEITDLTYAMVHRRDIDQIHCNETSISEEAPSKTFMKIRLVRRRPHLLKAKATAPIPGMSTDEHTALALQRPIRRASQFAEPLLGEKSCGDPGLRDDAYPGVRWAEEAVIIGRLGRESNFTELTEFIRNRAKVASSRSGLASMSRQEEKHHVKERIYEILRSSRSANNYAAVGERGTPSCSMYRLNHELSACEKFVQLEVPDRW</sequence>
<reference evidence="1 2" key="2">
    <citation type="submission" date="2018-11" db="EMBL/GenBank/DDBJ databases">
        <authorList>
            <consortium name="Pathogen Informatics"/>
        </authorList>
    </citation>
    <scope>NUCLEOTIDE SEQUENCE [LARGE SCALE GENOMIC DNA]</scope>
    <source>
        <strain evidence="1 2">Egypt</strain>
    </source>
</reference>
<evidence type="ECO:0000313" key="3">
    <source>
        <dbReference type="WBParaSite" id="ECPE_0001387401-mRNA-1"/>
    </source>
</evidence>
<reference evidence="3" key="1">
    <citation type="submission" date="2016-06" db="UniProtKB">
        <authorList>
            <consortium name="WormBaseParasite"/>
        </authorList>
    </citation>
    <scope>IDENTIFICATION</scope>
</reference>
<proteinExistence type="predicted"/>